<dbReference type="InterPro" id="IPR001343">
    <property type="entry name" value="Hemolysn_Ca-bd"/>
</dbReference>
<evidence type="ECO:0000313" key="6">
    <source>
        <dbReference type="EMBL" id="KYF73059.1"/>
    </source>
</evidence>
<dbReference type="GO" id="GO:0004601">
    <property type="term" value="F:peroxidase activity"/>
    <property type="evidence" value="ECO:0007669"/>
    <property type="project" value="InterPro"/>
</dbReference>
<dbReference type="InterPro" id="IPR019791">
    <property type="entry name" value="Haem_peroxidase_animal"/>
</dbReference>
<dbReference type="SUPFAM" id="SSF48113">
    <property type="entry name" value="Heme-dependent peroxidases"/>
    <property type="match status" value="1"/>
</dbReference>
<dbReference type="InterPro" id="IPR011049">
    <property type="entry name" value="Serralysin-like_metalloprot_C"/>
</dbReference>
<dbReference type="Proteomes" id="UP000075260">
    <property type="component" value="Unassembled WGS sequence"/>
</dbReference>
<dbReference type="InterPro" id="IPR018511">
    <property type="entry name" value="Hemolysin-typ_Ca-bd_CS"/>
</dbReference>
<dbReference type="PANTHER" id="PTHR11475:SF4">
    <property type="entry name" value="CHORION PEROXIDASE"/>
    <property type="match status" value="1"/>
</dbReference>
<dbReference type="EMBL" id="JEMA01000217">
    <property type="protein sequence ID" value="KYF73059.1"/>
    <property type="molecule type" value="Genomic_DNA"/>
</dbReference>
<proteinExistence type="predicted"/>
<dbReference type="GO" id="GO:0006979">
    <property type="term" value="P:response to oxidative stress"/>
    <property type="evidence" value="ECO:0007669"/>
    <property type="project" value="InterPro"/>
</dbReference>
<dbReference type="InterPro" id="IPR037120">
    <property type="entry name" value="Haem_peroxidase_sf_animal"/>
</dbReference>
<feature type="region of interest" description="Disordered" evidence="4">
    <location>
        <begin position="896"/>
        <end position="915"/>
    </location>
</feature>
<protein>
    <recommendedName>
        <fullName evidence="5">PASTA domain-containing protein</fullName>
    </recommendedName>
</protein>
<dbReference type="GO" id="GO:0020037">
    <property type="term" value="F:heme binding"/>
    <property type="evidence" value="ECO:0007669"/>
    <property type="project" value="InterPro"/>
</dbReference>
<evidence type="ECO:0000313" key="7">
    <source>
        <dbReference type="Proteomes" id="UP000075260"/>
    </source>
</evidence>
<dbReference type="PROSITE" id="PS00330">
    <property type="entry name" value="HEMOLYSIN_CALCIUM"/>
    <property type="match status" value="1"/>
</dbReference>
<dbReference type="Gene3D" id="3.30.10.20">
    <property type="match status" value="1"/>
</dbReference>
<comment type="caution">
    <text evidence="6">The sequence shown here is derived from an EMBL/GenBank/DDBJ whole genome shotgun (WGS) entry which is preliminary data.</text>
</comment>
<evidence type="ECO:0000259" key="5">
    <source>
        <dbReference type="PROSITE" id="PS51178"/>
    </source>
</evidence>
<organism evidence="6 7">
    <name type="scientific">Sorangium cellulosum</name>
    <name type="common">Polyangium cellulosum</name>
    <dbReference type="NCBI Taxonomy" id="56"/>
    <lineage>
        <taxon>Bacteria</taxon>
        <taxon>Pseudomonadati</taxon>
        <taxon>Myxococcota</taxon>
        <taxon>Polyangia</taxon>
        <taxon>Polyangiales</taxon>
        <taxon>Polyangiaceae</taxon>
        <taxon>Sorangium</taxon>
    </lineage>
</organism>
<evidence type="ECO:0000256" key="2">
    <source>
        <dbReference type="ARBA" id="ARBA00022525"/>
    </source>
</evidence>
<name>A0A150QYI1_SORCE</name>
<feature type="region of interest" description="Disordered" evidence="4">
    <location>
        <begin position="838"/>
        <end position="877"/>
    </location>
</feature>
<dbReference type="PRINTS" id="PR00313">
    <property type="entry name" value="CABNDNGRPT"/>
</dbReference>
<dbReference type="Pfam" id="PF03793">
    <property type="entry name" value="PASTA"/>
    <property type="match status" value="1"/>
</dbReference>
<dbReference type="Gene3D" id="2.150.10.10">
    <property type="entry name" value="Serralysin-like metalloprotease, C-terminal"/>
    <property type="match status" value="2"/>
</dbReference>
<dbReference type="InterPro" id="IPR010255">
    <property type="entry name" value="Haem_peroxidase_sf"/>
</dbReference>
<dbReference type="Gene3D" id="1.10.640.10">
    <property type="entry name" value="Haem peroxidase domain superfamily, animal type"/>
    <property type="match status" value="1"/>
</dbReference>
<reference evidence="6 7" key="1">
    <citation type="submission" date="2014-02" db="EMBL/GenBank/DDBJ databases">
        <title>The small core and large imbalanced accessory genome model reveals a collaborative survival strategy of Sorangium cellulosum strains in nature.</title>
        <authorList>
            <person name="Han K."/>
            <person name="Peng R."/>
            <person name="Blom J."/>
            <person name="Li Y.-Z."/>
        </authorList>
    </citation>
    <scope>NUCLEOTIDE SEQUENCE [LARGE SCALE GENOMIC DNA]</scope>
    <source>
        <strain evidence="6 7">So0008-312</strain>
    </source>
</reference>
<dbReference type="Pfam" id="PF00353">
    <property type="entry name" value="HemolysinCabind"/>
    <property type="match status" value="5"/>
</dbReference>
<comment type="subcellular location">
    <subcellularLocation>
        <location evidence="1">Secreted</location>
    </subcellularLocation>
</comment>
<gene>
    <name evidence="6" type="ORF">BE15_22665</name>
</gene>
<dbReference type="PANTHER" id="PTHR11475">
    <property type="entry name" value="OXIDASE/PEROXIDASE"/>
    <property type="match status" value="1"/>
</dbReference>
<keyword evidence="3" id="KW-0325">Glycoprotein</keyword>
<dbReference type="GO" id="GO:0005509">
    <property type="term" value="F:calcium ion binding"/>
    <property type="evidence" value="ECO:0007669"/>
    <property type="project" value="InterPro"/>
</dbReference>
<dbReference type="PROSITE" id="PS50292">
    <property type="entry name" value="PEROXIDASE_3"/>
    <property type="match status" value="1"/>
</dbReference>
<dbReference type="CDD" id="cd09821">
    <property type="entry name" value="An_peroxidase_bacterial_2"/>
    <property type="match status" value="1"/>
</dbReference>
<feature type="domain" description="PASTA" evidence="5">
    <location>
        <begin position="1237"/>
        <end position="1306"/>
    </location>
</feature>
<dbReference type="GO" id="GO:0005576">
    <property type="term" value="C:extracellular region"/>
    <property type="evidence" value="ECO:0007669"/>
    <property type="project" value="UniProtKB-SubCell"/>
</dbReference>
<dbReference type="PROSITE" id="PS51178">
    <property type="entry name" value="PASTA"/>
    <property type="match status" value="1"/>
</dbReference>
<keyword evidence="2" id="KW-0964">Secreted</keyword>
<feature type="region of interest" description="Disordered" evidence="4">
    <location>
        <begin position="798"/>
        <end position="817"/>
    </location>
</feature>
<dbReference type="CDD" id="cd06577">
    <property type="entry name" value="PASTA_pknB"/>
    <property type="match status" value="1"/>
</dbReference>
<dbReference type="SUPFAM" id="SSF51120">
    <property type="entry name" value="beta-Roll"/>
    <property type="match status" value="3"/>
</dbReference>
<evidence type="ECO:0000256" key="1">
    <source>
        <dbReference type="ARBA" id="ARBA00004613"/>
    </source>
</evidence>
<dbReference type="SMART" id="SM00740">
    <property type="entry name" value="PASTA"/>
    <property type="match status" value="1"/>
</dbReference>
<dbReference type="InterPro" id="IPR005543">
    <property type="entry name" value="PASTA_dom"/>
</dbReference>
<dbReference type="Pfam" id="PF03098">
    <property type="entry name" value="An_peroxidase"/>
    <property type="match status" value="2"/>
</dbReference>
<accession>A0A150QYI1</accession>
<evidence type="ECO:0000256" key="4">
    <source>
        <dbReference type="SAM" id="MobiDB-lite"/>
    </source>
</evidence>
<evidence type="ECO:0000256" key="3">
    <source>
        <dbReference type="ARBA" id="ARBA00023180"/>
    </source>
</evidence>
<sequence length="1438" mass="151393">MLVLAGLISIAGSLAVARTARAQAPVGAGFNLDAGDLRFIFRQIEIAQAHAAGGELLGPGPNQVNEPRLPFGLRTVDGSFNHLLPDQTSFGAADQRFPRMTTPSFRAAEAGTSYAQRTGQVVDSGPRVISNLIVDQTDGNPAARAAAGPDAEPDPSGTLFIPNVAPDAGMSAPFNTIFPFFGQFFDHGLDLLAKGSETVFVPLQPDDPLFVPGSPTNFMILNRGTNDPGPDGILGDDPATPGVDEGADDLQEGRNKTTPFVDQNQTYTSHASHQVFLRAYEMIDGRPVATGRMLDGAGGHVGTWGEVKQQAAEMLGIGLVDTDALDVPLLATDPYGRFLRGPNGFPLLVMADGVTMVEGDPSAPLSTAGSSKTGHQFLDDIARAADPTSPGYDAALLDAHFVTGDGRGNENIALTAVHTVFHSEHNRLRDEIDRLINGPGSLLTPAEITAWNATDPASGWDYRERLFQAARFVTEMEYQHLVFEEFARKVQPLINIFIVDGINFQSDINPAIVAEFAHAVYRFGHSMLTETVSRTVINPDGTATDHDIPLLDAFLNPLAFTNVDGQVLNAREAAGIIFQGGTRQIANEIDEFKTEALRNRLLGLPLDLATINLTRGRSEGIPPLNEVRRQLYEASANSSLLPYESWKDFELGLRHRESVINFIAAYGEHPTLAAATTLADKRAAAEALAADTGFMFGDAGETGVENIDLWVGGLAEKQAPFGGLLGSTFNFVFETQMENLQNSDRFYYLERLDGLNLLVQLEGNSFAELISRNTTAAGMPADVFARPDFVLNVPRIAGPGGSIQDDPSTPDDESAMPDLLRMPDGTFRYTGTAHVVWNGGDDTDDSIRSSEGDDTLSGHGGDDRLEGGDGNDQCIGGLGDDIITDTFGDDVLKGGDGNDAISSGPGFDLNQGGRGKDYIVAGSDGTETFGGPGDDFIFAGDAEDTVFGDDGDDWIEGGPQLDLLQGDAGNQFQDDPNGGHDVIIGGLGDDDYDAEGGDDIMVNDSMGTERSEGMLGFDWSTYRGDPLPVDADMAIPVFAGPTLDELRDRFDRVEGLSGWRNDDILRGDSRVADDMVQHELTEEGSARIAGLRTVLGGATTFTGGNILLGGAGSDLLEGRGGDDILDGDAWLSVQIEGPDVENGGTKRVDSMLAFRADVFAGRVNPGDLHIRRTIELADASAEDVDTAVFSGPQSEYVISTNPDGSLTVSHQDGAGVDGTDIVRNIELLAFADGTVETESTRLVPVPGVVGQTQEEATAAIAGGGLLVGDVTFEDSDTVAAGSVVRQTPPAGETAAPGTPVDLVVSRGPAGPVLAGTFVGSTLGASAVTSPAVTPAANTLLVAYVAAGGPRGAGTAVTGVTNTGVPLTWTKAARWSGRLGTAEIWWAHTAPAHARMTVTANLSRAQPASLVVMAFANADPSLVEEILAGGVRGAPTRLW</sequence>